<protein>
    <submittedName>
        <fullName evidence="1">Uncharacterized protein</fullName>
    </submittedName>
</protein>
<sequence>MGTSGGASLEHSFQSNGWILAPDVANDKLFPNFSPSCVMPFGGSFGLIQKPYFDWSSQQHIPKQEPFSSLPKFSTPISSFHQPSDVHVNPPMLPFLGQMNDWHRAGADSLGFGNNSEAKASGKRDLFPYATNRTLPVLCCNHGEFMNMSKMTPKEILDAKALAASKSHSEAERRRRERINSHLATLRSLLPSTTKTDKASLLAEVVHHVKELKRQAAEIAEMIPVPTDVDELQVDIDSSLGEDRVLIRASLCCDDRPGLLSDLTRALRDLKLQTVKAEIATLGGRVKNVILMTRGDRASCKQEGPSLTSVQEALKAVMEKSTSNELSPSNFFSNKRQRTGYHCSSQV</sequence>
<keyword evidence="2" id="KW-1185">Reference proteome</keyword>
<organism evidence="1 2">
    <name type="scientific">Diphasiastrum complanatum</name>
    <name type="common">Issler's clubmoss</name>
    <name type="synonym">Lycopodium complanatum</name>
    <dbReference type="NCBI Taxonomy" id="34168"/>
    <lineage>
        <taxon>Eukaryota</taxon>
        <taxon>Viridiplantae</taxon>
        <taxon>Streptophyta</taxon>
        <taxon>Embryophyta</taxon>
        <taxon>Tracheophyta</taxon>
        <taxon>Lycopodiopsida</taxon>
        <taxon>Lycopodiales</taxon>
        <taxon>Lycopodiaceae</taxon>
        <taxon>Lycopodioideae</taxon>
        <taxon>Diphasiastrum</taxon>
    </lineage>
</organism>
<reference evidence="2" key="1">
    <citation type="journal article" date="2024" name="Proc. Natl. Acad. Sci. U.S.A.">
        <title>Extraordinary preservation of gene collinearity over three hundred million years revealed in homosporous lycophytes.</title>
        <authorList>
            <person name="Li C."/>
            <person name="Wickell D."/>
            <person name="Kuo L.Y."/>
            <person name="Chen X."/>
            <person name="Nie B."/>
            <person name="Liao X."/>
            <person name="Peng D."/>
            <person name="Ji J."/>
            <person name="Jenkins J."/>
            <person name="Williams M."/>
            <person name="Shu S."/>
            <person name="Plott C."/>
            <person name="Barry K."/>
            <person name="Rajasekar S."/>
            <person name="Grimwood J."/>
            <person name="Han X."/>
            <person name="Sun S."/>
            <person name="Hou Z."/>
            <person name="He W."/>
            <person name="Dai G."/>
            <person name="Sun C."/>
            <person name="Schmutz J."/>
            <person name="Leebens-Mack J.H."/>
            <person name="Li F.W."/>
            <person name="Wang L."/>
        </authorList>
    </citation>
    <scope>NUCLEOTIDE SEQUENCE [LARGE SCALE GENOMIC DNA]</scope>
    <source>
        <strain evidence="2">cv. PW_Plant_1</strain>
    </source>
</reference>
<proteinExistence type="predicted"/>
<dbReference type="Proteomes" id="UP001162992">
    <property type="component" value="Chromosome 15"/>
</dbReference>
<gene>
    <name evidence="1" type="ORF">O6H91_15G062400</name>
</gene>
<evidence type="ECO:0000313" key="1">
    <source>
        <dbReference type="EMBL" id="KAJ7529697.1"/>
    </source>
</evidence>
<name>A0ACC2BJW1_DIPCM</name>
<evidence type="ECO:0000313" key="2">
    <source>
        <dbReference type="Proteomes" id="UP001162992"/>
    </source>
</evidence>
<accession>A0ACC2BJW1</accession>
<comment type="caution">
    <text evidence="1">The sequence shown here is derived from an EMBL/GenBank/DDBJ whole genome shotgun (WGS) entry which is preliminary data.</text>
</comment>
<dbReference type="EMBL" id="CM055106">
    <property type="protein sequence ID" value="KAJ7529697.1"/>
    <property type="molecule type" value="Genomic_DNA"/>
</dbReference>